<feature type="non-terminal residue" evidence="2">
    <location>
        <position position="134"/>
    </location>
</feature>
<name>A0A163TDE1_ABSGL</name>
<evidence type="ECO:0000256" key="1">
    <source>
        <dbReference type="SAM" id="MobiDB-lite"/>
    </source>
</evidence>
<dbReference type="AlphaFoldDB" id="A0A163TDE1"/>
<dbReference type="Proteomes" id="UP000078561">
    <property type="component" value="Unassembled WGS sequence"/>
</dbReference>
<keyword evidence="3" id="KW-1185">Reference proteome</keyword>
<reference evidence="2" key="1">
    <citation type="submission" date="2016-04" db="EMBL/GenBank/DDBJ databases">
        <authorList>
            <person name="Evans L.H."/>
            <person name="Alamgir A."/>
            <person name="Owens N."/>
            <person name="Weber N.D."/>
            <person name="Virtaneva K."/>
            <person name="Barbian K."/>
            <person name="Babar A."/>
            <person name="Rosenke K."/>
        </authorList>
    </citation>
    <scope>NUCLEOTIDE SEQUENCE [LARGE SCALE GENOMIC DNA]</scope>
    <source>
        <strain evidence="2">CBS 101.48</strain>
    </source>
</reference>
<feature type="region of interest" description="Disordered" evidence="1">
    <location>
        <begin position="75"/>
        <end position="119"/>
    </location>
</feature>
<evidence type="ECO:0008006" key="4">
    <source>
        <dbReference type="Google" id="ProtNLM"/>
    </source>
</evidence>
<sequence length="134" mass="15085">MNQPFDITTLSQNNELQLDQGLVFASMDDAKTYFRAYAKQQLFDIVVRSSNNGVNTKGKLALACFRQLQYRNTRKNKLMSDHDEAATSDDAESVTSTTTATTAATAATATKEKLQRNSYSNRDNCPFQIRLYRP</sequence>
<accession>A0A163TDE1</accession>
<gene>
    <name evidence="2" type="primary">ABSGL_09587.1 scaffold 11396</name>
</gene>
<organism evidence="2">
    <name type="scientific">Absidia glauca</name>
    <name type="common">Pin mould</name>
    <dbReference type="NCBI Taxonomy" id="4829"/>
    <lineage>
        <taxon>Eukaryota</taxon>
        <taxon>Fungi</taxon>
        <taxon>Fungi incertae sedis</taxon>
        <taxon>Mucoromycota</taxon>
        <taxon>Mucoromycotina</taxon>
        <taxon>Mucoromycetes</taxon>
        <taxon>Mucorales</taxon>
        <taxon>Cunninghamellaceae</taxon>
        <taxon>Absidia</taxon>
    </lineage>
</organism>
<evidence type="ECO:0000313" key="2">
    <source>
        <dbReference type="EMBL" id="SAM03742.1"/>
    </source>
</evidence>
<proteinExistence type="predicted"/>
<feature type="compositionally biased region" description="Low complexity" evidence="1">
    <location>
        <begin position="93"/>
        <end position="109"/>
    </location>
</feature>
<dbReference type="InParanoid" id="A0A163TDE1"/>
<protein>
    <recommendedName>
        <fullName evidence="4">FAR1 domain-containing protein</fullName>
    </recommendedName>
</protein>
<dbReference type="EMBL" id="LT554244">
    <property type="protein sequence ID" value="SAM03742.1"/>
    <property type="molecule type" value="Genomic_DNA"/>
</dbReference>
<evidence type="ECO:0000313" key="3">
    <source>
        <dbReference type="Proteomes" id="UP000078561"/>
    </source>
</evidence>